<evidence type="ECO:0000259" key="9">
    <source>
        <dbReference type="Pfam" id="PF02781"/>
    </source>
</evidence>
<keyword evidence="5 6" id="KW-0119">Carbohydrate metabolism</keyword>
<evidence type="ECO:0000256" key="3">
    <source>
        <dbReference type="ARBA" id="ARBA00022857"/>
    </source>
</evidence>
<dbReference type="Gene3D" id="3.40.50.720">
    <property type="entry name" value="NAD(P)-binding Rossmann-like Domain"/>
    <property type="match status" value="1"/>
</dbReference>
<keyword evidence="2 6" id="KW-0313">Glucose metabolism</keyword>
<dbReference type="NCBIfam" id="TIGR00871">
    <property type="entry name" value="zwf"/>
    <property type="match status" value="1"/>
</dbReference>
<keyword evidence="4 6" id="KW-0560">Oxidoreductase</keyword>
<feature type="domain" description="Glucose-6-phosphate dehydrogenase C-terminal" evidence="9">
    <location>
        <begin position="201"/>
        <end position="492"/>
    </location>
</feature>
<evidence type="ECO:0000259" key="8">
    <source>
        <dbReference type="Pfam" id="PF00479"/>
    </source>
</evidence>
<dbReference type="SUPFAM" id="SSF51735">
    <property type="entry name" value="NAD(P)-binding Rossmann-fold domains"/>
    <property type="match status" value="1"/>
</dbReference>
<dbReference type="GO" id="GO:0009051">
    <property type="term" value="P:pentose-phosphate shunt, oxidative branch"/>
    <property type="evidence" value="ECO:0007669"/>
    <property type="project" value="TreeGrafter"/>
</dbReference>
<dbReference type="EMBL" id="CAUJNA010001546">
    <property type="protein sequence ID" value="CAJ1387626.1"/>
    <property type="molecule type" value="Genomic_DNA"/>
</dbReference>
<accession>A0AA36N2W2</accession>
<evidence type="ECO:0000313" key="10">
    <source>
        <dbReference type="EMBL" id="CAJ1387626.1"/>
    </source>
</evidence>
<sequence>MCLEQQDQADRKPKLAITVLGATGDLAKVETFPALLDLFGHGMLEDAVIVGFARKDKTRNEFHDIVSEAMENSHVCEEMPELKDSIPGFLERVHYFKGSYDSDESMAELDSFLKEEEGKLREGPTLRLFYMAIPPFVFPGAAQAIKSKAMSDNTRLIVEKPFGHDLSSATDLQEKLGALFEEDAIYRMDHFLGYEINQSILAVRFGNVFLEPLMNRHHVASVRITLKEDFDLQGRGGYFTKYGVIRDNVQNHLLQMLCLVAMENPSTSGACADLRDAKLEVLNAMEVPDAKDMVLGQYEGADGKPGYLEDESIPEEDREAAKRTATFVQMVVRINNERWKGVNFIVKAGKAVEESKCEIRVQFKEPAPTCVLKDVVPKRDELVMRVSPHQAVYMRMNVKSPGLSTDLVQSEMDLTYSRKYPDIYTPSAYTRLILAAIQGDSQSFVRDDEMLRAWELFTPLLDKIEAEKMQPTLYPRGSRGPPEADEMLSQYGYVRPQGKWSRPDRPNCAHSRLMSK</sequence>
<evidence type="ECO:0000256" key="4">
    <source>
        <dbReference type="ARBA" id="ARBA00023002"/>
    </source>
</evidence>
<protein>
    <recommendedName>
        <fullName evidence="6">Glucose-6-phosphate 1-dehydrogenase</fullName>
        <ecNumber evidence="6">1.1.1.49</ecNumber>
    </recommendedName>
</protein>
<dbReference type="InterPro" id="IPR022675">
    <property type="entry name" value="G6P_DH_C"/>
</dbReference>
<dbReference type="PIRSF" id="PIRSF000110">
    <property type="entry name" value="G6PD"/>
    <property type="match status" value="1"/>
</dbReference>
<proteinExistence type="inferred from homology"/>
<keyword evidence="11" id="KW-1185">Reference proteome</keyword>
<gene>
    <name evidence="10" type="ORF">EVOR1521_LOCUS13657</name>
</gene>
<dbReference type="Pfam" id="PF00479">
    <property type="entry name" value="G6PD_N"/>
    <property type="match status" value="1"/>
</dbReference>
<comment type="similarity">
    <text evidence="6">Belongs to the glucose-6-phosphate dehydrogenase family.</text>
</comment>
<dbReference type="InterPro" id="IPR022674">
    <property type="entry name" value="G6P_DH_NAD-bd"/>
</dbReference>
<dbReference type="Pfam" id="PF02781">
    <property type="entry name" value="G6PD_C"/>
    <property type="match status" value="1"/>
</dbReference>
<evidence type="ECO:0000256" key="2">
    <source>
        <dbReference type="ARBA" id="ARBA00022526"/>
    </source>
</evidence>
<dbReference type="GO" id="GO:0006006">
    <property type="term" value="P:glucose metabolic process"/>
    <property type="evidence" value="ECO:0007669"/>
    <property type="project" value="UniProtKB-KW"/>
</dbReference>
<name>A0AA36N2W2_9DINO</name>
<dbReference type="Proteomes" id="UP001178507">
    <property type="component" value="Unassembled WGS sequence"/>
</dbReference>
<evidence type="ECO:0000313" key="11">
    <source>
        <dbReference type="Proteomes" id="UP001178507"/>
    </source>
</evidence>
<dbReference type="PANTHER" id="PTHR23429">
    <property type="entry name" value="GLUCOSE-6-PHOSPHATE 1-DEHYDROGENASE G6PD"/>
    <property type="match status" value="1"/>
</dbReference>
<dbReference type="SUPFAM" id="SSF55347">
    <property type="entry name" value="Glyceraldehyde-3-phosphate dehydrogenase-like, C-terminal domain"/>
    <property type="match status" value="1"/>
</dbReference>
<dbReference type="AlphaFoldDB" id="A0AA36N2W2"/>
<evidence type="ECO:0000256" key="6">
    <source>
        <dbReference type="RuleBase" id="RU362120"/>
    </source>
</evidence>
<dbReference type="HAMAP" id="MF_00966">
    <property type="entry name" value="G6PD"/>
    <property type="match status" value="1"/>
</dbReference>
<comment type="pathway">
    <text evidence="1 6">Carbohydrate degradation; pentose phosphate pathway; D-ribulose 5-phosphate from D-glucose 6-phosphate (oxidative stage): step 1/3.</text>
</comment>
<dbReference type="GO" id="GO:0004345">
    <property type="term" value="F:glucose-6-phosphate dehydrogenase activity"/>
    <property type="evidence" value="ECO:0007669"/>
    <property type="project" value="UniProtKB-EC"/>
</dbReference>
<organism evidence="10 11">
    <name type="scientific">Effrenium voratum</name>
    <dbReference type="NCBI Taxonomy" id="2562239"/>
    <lineage>
        <taxon>Eukaryota</taxon>
        <taxon>Sar</taxon>
        <taxon>Alveolata</taxon>
        <taxon>Dinophyceae</taxon>
        <taxon>Suessiales</taxon>
        <taxon>Symbiodiniaceae</taxon>
        <taxon>Effrenium</taxon>
    </lineage>
</organism>
<comment type="function">
    <text evidence="6">Catalyzes the rate-limiting step of the oxidative pentose-phosphate pathway, which represents a route for the dissimilation of carbohydrates besides glycolysis.</text>
</comment>
<keyword evidence="3 6" id="KW-0521">NADP</keyword>
<dbReference type="PRINTS" id="PR00079">
    <property type="entry name" value="G6PDHDRGNASE"/>
</dbReference>
<feature type="domain" description="Glucose-6-phosphate dehydrogenase NAD-binding" evidence="8">
    <location>
        <begin position="19"/>
        <end position="197"/>
    </location>
</feature>
<evidence type="ECO:0000256" key="5">
    <source>
        <dbReference type="ARBA" id="ARBA00023277"/>
    </source>
</evidence>
<comment type="catalytic activity">
    <reaction evidence="6">
        <text>D-glucose 6-phosphate + NADP(+) = 6-phospho-D-glucono-1,5-lactone + NADPH + H(+)</text>
        <dbReference type="Rhea" id="RHEA:15841"/>
        <dbReference type="ChEBI" id="CHEBI:15378"/>
        <dbReference type="ChEBI" id="CHEBI:57783"/>
        <dbReference type="ChEBI" id="CHEBI:57955"/>
        <dbReference type="ChEBI" id="CHEBI:58349"/>
        <dbReference type="ChEBI" id="CHEBI:61548"/>
        <dbReference type="EC" id="1.1.1.49"/>
    </reaction>
</comment>
<dbReference type="PANTHER" id="PTHR23429:SF0">
    <property type="entry name" value="GLUCOSE-6-PHOSPHATE 1-DEHYDROGENASE"/>
    <property type="match status" value="1"/>
</dbReference>
<evidence type="ECO:0000256" key="7">
    <source>
        <dbReference type="SAM" id="MobiDB-lite"/>
    </source>
</evidence>
<comment type="caution">
    <text evidence="10">The sequence shown here is derived from an EMBL/GenBank/DDBJ whole genome shotgun (WGS) entry which is preliminary data.</text>
</comment>
<reference evidence="10" key="1">
    <citation type="submission" date="2023-08" db="EMBL/GenBank/DDBJ databases">
        <authorList>
            <person name="Chen Y."/>
            <person name="Shah S."/>
            <person name="Dougan E. K."/>
            <person name="Thang M."/>
            <person name="Chan C."/>
        </authorList>
    </citation>
    <scope>NUCLEOTIDE SEQUENCE</scope>
</reference>
<dbReference type="InterPro" id="IPR001282">
    <property type="entry name" value="G6P_DH"/>
</dbReference>
<dbReference type="EC" id="1.1.1.49" evidence="6"/>
<dbReference type="InterPro" id="IPR036291">
    <property type="entry name" value="NAD(P)-bd_dom_sf"/>
</dbReference>
<dbReference type="Gene3D" id="3.30.360.10">
    <property type="entry name" value="Dihydrodipicolinate Reductase, domain 2"/>
    <property type="match status" value="1"/>
</dbReference>
<dbReference type="GO" id="GO:0050661">
    <property type="term" value="F:NADP binding"/>
    <property type="evidence" value="ECO:0007669"/>
    <property type="project" value="InterPro"/>
</dbReference>
<feature type="region of interest" description="Disordered" evidence="7">
    <location>
        <begin position="495"/>
        <end position="516"/>
    </location>
</feature>
<evidence type="ECO:0000256" key="1">
    <source>
        <dbReference type="ARBA" id="ARBA00004937"/>
    </source>
</evidence>